<reference evidence="3 4" key="1">
    <citation type="submission" date="2018-08" db="EMBL/GenBank/DDBJ databases">
        <title>A genome reference for cultivated species of the human gut microbiota.</title>
        <authorList>
            <person name="Zou Y."/>
            <person name="Xue W."/>
            <person name="Luo G."/>
        </authorList>
    </citation>
    <scope>NUCLEOTIDE SEQUENCE [LARGE SCALE GENOMIC DNA]</scope>
    <source>
        <strain evidence="3 4">AF45-19</strain>
    </source>
</reference>
<organism evidence="3 4">
    <name type="scientific">Bifidobacterium adolescentis</name>
    <dbReference type="NCBI Taxonomy" id="1680"/>
    <lineage>
        <taxon>Bacteria</taxon>
        <taxon>Bacillati</taxon>
        <taxon>Actinomycetota</taxon>
        <taxon>Actinomycetes</taxon>
        <taxon>Bifidobacteriales</taxon>
        <taxon>Bifidobacteriaceae</taxon>
        <taxon>Bifidobacterium</taxon>
    </lineage>
</organism>
<dbReference type="InterPro" id="IPR041682">
    <property type="entry name" value="AAA_14"/>
</dbReference>
<feature type="domain" description="DUF4143" evidence="2">
    <location>
        <begin position="238"/>
        <end position="389"/>
    </location>
</feature>
<dbReference type="SUPFAM" id="SSF52980">
    <property type="entry name" value="Restriction endonuclease-like"/>
    <property type="match status" value="1"/>
</dbReference>
<evidence type="ECO:0000313" key="4">
    <source>
        <dbReference type="Proteomes" id="UP000285262"/>
    </source>
</evidence>
<dbReference type="PANTHER" id="PTHR33295">
    <property type="entry name" value="ATPASE"/>
    <property type="match status" value="1"/>
</dbReference>
<comment type="caution">
    <text evidence="3">The sequence shown here is derived from an EMBL/GenBank/DDBJ whole genome shotgun (WGS) entry which is preliminary data.</text>
</comment>
<sequence>MKRWMMKRLIAWKNDAHRKPLILDGARQTGKSWLVKEFGRTQFESMAYVSLENNEAMDQLFSGSLRPERLIAGIALASRTRIEPGKTLIVLDEVQAIPRAVEALKYFAEEACEYALIATGSSLGITVHPGTSYPVGKVDRYRLYPMNFLEFLDAVGCHNLTEIIENADLDMMSVFHEQLMEWLKYYMVVGGMPEAVEIFADTYPGADFNRIMQVQEDILQGYRGDFSKYADAMPRGFSLRLAQVWDSIPSQLARENKKFLYGAVRSGGRGKDFELAIQRLLDSSIALKVARVTAPEYPLKSFDDVDAFKLYTSDVGLLRTMNGASPESILDGDSVFGSAKGAFAEQLVCQELVSYGFEPRYWTNANSTNELDFLAQNDRYVIPIEVKAGINLHAKSLKAAIKRFGFEHAVRFSPLPPRKDGDIQDLPLYAVAVLARTTADRRLS</sequence>
<proteinExistence type="predicted"/>
<dbReference type="InterPro" id="IPR027417">
    <property type="entry name" value="P-loop_NTPase"/>
</dbReference>
<dbReference type="EMBL" id="QRNG01000016">
    <property type="protein sequence ID" value="RHK24492.1"/>
    <property type="molecule type" value="Genomic_DNA"/>
</dbReference>
<gene>
    <name evidence="3" type="ORF">DW072_08215</name>
</gene>
<evidence type="ECO:0000259" key="2">
    <source>
        <dbReference type="Pfam" id="PF13635"/>
    </source>
</evidence>
<dbReference type="InterPro" id="IPR011335">
    <property type="entry name" value="Restrct_endonuc-II-like"/>
</dbReference>
<accession>A0A3E4SCK4</accession>
<name>A0A3E4SCK4_BIFAD</name>
<dbReference type="RefSeq" id="WP_117319756.1">
    <property type="nucleotide sequence ID" value="NZ_CP023005.1"/>
</dbReference>
<evidence type="ECO:0000259" key="1">
    <source>
        <dbReference type="Pfam" id="PF13173"/>
    </source>
</evidence>
<dbReference type="SUPFAM" id="SSF52540">
    <property type="entry name" value="P-loop containing nucleoside triphosphate hydrolases"/>
    <property type="match status" value="1"/>
</dbReference>
<dbReference type="Proteomes" id="UP000285262">
    <property type="component" value="Unassembled WGS sequence"/>
</dbReference>
<dbReference type="Pfam" id="PF13635">
    <property type="entry name" value="DUF4143"/>
    <property type="match status" value="1"/>
</dbReference>
<evidence type="ECO:0000313" key="3">
    <source>
        <dbReference type="EMBL" id="RHK24492.1"/>
    </source>
</evidence>
<dbReference type="InterPro" id="IPR025420">
    <property type="entry name" value="DUF4143"/>
</dbReference>
<dbReference type="PANTHER" id="PTHR33295:SF7">
    <property type="entry name" value="ATPASE"/>
    <property type="match status" value="1"/>
</dbReference>
<dbReference type="AlphaFoldDB" id="A0A3E4SCK4"/>
<feature type="domain" description="AAA" evidence="1">
    <location>
        <begin position="18"/>
        <end position="152"/>
    </location>
</feature>
<dbReference type="Pfam" id="PF13173">
    <property type="entry name" value="AAA_14"/>
    <property type="match status" value="1"/>
</dbReference>
<protein>
    <submittedName>
        <fullName evidence="3">DUF4143 domain-containing protein</fullName>
    </submittedName>
</protein>